<dbReference type="Proteomes" id="UP001461163">
    <property type="component" value="Unassembled WGS sequence"/>
</dbReference>
<organism evidence="2 3">
    <name type="scientific">Paraglaciecola mesophila</name>
    <dbReference type="NCBI Taxonomy" id="197222"/>
    <lineage>
        <taxon>Bacteria</taxon>
        <taxon>Pseudomonadati</taxon>
        <taxon>Pseudomonadota</taxon>
        <taxon>Gammaproteobacteria</taxon>
        <taxon>Alteromonadales</taxon>
        <taxon>Alteromonadaceae</taxon>
        <taxon>Paraglaciecola</taxon>
    </lineage>
</organism>
<dbReference type="InterPro" id="IPR004675">
    <property type="entry name" value="AhpD_core"/>
</dbReference>
<comment type="caution">
    <text evidence="2">The sequence shown here is derived from an EMBL/GenBank/DDBJ whole genome shotgun (WGS) entry which is preliminary data.</text>
</comment>
<dbReference type="RefSeq" id="WP_033187059.1">
    <property type="nucleotide sequence ID" value="NZ_JBBMQS010000002.1"/>
</dbReference>
<reference evidence="2 3" key="1">
    <citation type="submission" date="2024-03" db="EMBL/GenBank/DDBJ databases">
        <title>Community enrichment and isolation of bacterial strains for fucoidan degradation.</title>
        <authorList>
            <person name="Sichert A."/>
        </authorList>
    </citation>
    <scope>NUCLEOTIDE SEQUENCE [LARGE SCALE GENOMIC DNA]</scope>
    <source>
        <strain evidence="2 3">AS12</strain>
    </source>
</reference>
<evidence type="ECO:0000313" key="2">
    <source>
        <dbReference type="EMBL" id="MEM5496557.1"/>
    </source>
</evidence>
<feature type="domain" description="Carboxymuconolactone decarboxylase-like" evidence="1">
    <location>
        <begin position="25"/>
        <end position="107"/>
    </location>
</feature>
<name>A0ABU9SRS0_9ALTE</name>
<dbReference type="Pfam" id="PF02627">
    <property type="entry name" value="CMD"/>
    <property type="match status" value="1"/>
</dbReference>
<dbReference type="PANTHER" id="PTHR33930:SF2">
    <property type="entry name" value="BLR3452 PROTEIN"/>
    <property type="match status" value="1"/>
</dbReference>
<evidence type="ECO:0000259" key="1">
    <source>
        <dbReference type="Pfam" id="PF02627"/>
    </source>
</evidence>
<dbReference type="SUPFAM" id="SSF69118">
    <property type="entry name" value="AhpD-like"/>
    <property type="match status" value="1"/>
</dbReference>
<dbReference type="InterPro" id="IPR003779">
    <property type="entry name" value="CMD-like"/>
</dbReference>
<dbReference type="PANTHER" id="PTHR33930">
    <property type="entry name" value="ALKYL HYDROPEROXIDE REDUCTASE AHPD"/>
    <property type="match status" value="1"/>
</dbReference>
<accession>A0ABU9SRS0</accession>
<gene>
    <name evidence="2" type="ORF">WNY77_04005</name>
</gene>
<keyword evidence="3" id="KW-1185">Reference proteome</keyword>
<evidence type="ECO:0000313" key="3">
    <source>
        <dbReference type="Proteomes" id="UP001461163"/>
    </source>
</evidence>
<dbReference type="EMBL" id="JBBMQS010000002">
    <property type="protein sequence ID" value="MEM5496557.1"/>
    <property type="molecule type" value="Genomic_DNA"/>
</dbReference>
<protein>
    <submittedName>
        <fullName evidence="2">Carboxymuconolactone decarboxylase family protein</fullName>
    </submittedName>
</protein>
<sequence length="120" mass="12849">MQATDHINTYQKLQDLSAKLISEIPETMAGFGELHVNAVAKGALDNKTKELIALSIAISVRCNGCIAFHVHDALKAGANRQEIVETIGVAILMGGGPSMVYGCEALEALEQFELNQDLPL</sequence>
<dbReference type="Gene3D" id="1.20.1290.10">
    <property type="entry name" value="AhpD-like"/>
    <property type="match status" value="1"/>
</dbReference>
<proteinExistence type="predicted"/>
<dbReference type="InterPro" id="IPR029032">
    <property type="entry name" value="AhpD-like"/>
</dbReference>
<dbReference type="NCBIfam" id="TIGR00778">
    <property type="entry name" value="ahpD_dom"/>
    <property type="match status" value="1"/>
</dbReference>